<dbReference type="AlphaFoldDB" id="A0A9P4J138"/>
<feature type="transmembrane region" description="Helical" evidence="5">
    <location>
        <begin position="223"/>
        <end position="244"/>
    </location>
</feature>
<sequence length="303" mass="33529">MSTAVIDDQLAWLANGQVYFAGGKNSNCTIDVCPVELSVYGYRPSLAASGTLIALYAICLVIQLILGFRYRSWWFMCSMILGCFDEILGYVGRILYWQNPWAQTGFILQIVLITIGPVFFAAAIYVLLAQIVRYISPSHSRFDPKWYLRIFLPCDIISLILQAVGGGMSSSSNGKSNAAVDIALAGLSFQVATLVIFIALVVDYAISSRSVWKSTRLSLRFKVFCIALSGAILTILARCSYRIYELSEGYSRDSKALRDEPLFIVFESVMIIVAAYLLIVAHPGLVFDEGEEKLSKEERASSV</sequence>
<evidence type="ECO:0000256" key="2">
    <source>
        <dbReference type="ARBA" id="ARBA00022692"/>
    </source>
</evidence>
<evidence type="ECO:0000313" key="7">
    <source>
        <dbReference type="Proteomes" id="UP000799439"/>
    </source>
</evidence>
<keyword evidence="7" id="KW-1185">Reference proteome</keyword>
<dbReference type="PANTHER" id="PTHR31465">
    <property type="entry name" value="PROTEIN RTA1-RELATED"/>
    <property type="match status" value="1"/>
</dbReference>
<comment type="caution">
    <text evidence="6">The sequence shown here is derived from an EMBL/GenBank/DDBJ whole genome shotgun (WGS) entry which is preliminary data.</text>
</comment>
<keyword evidence="2 5" id="KW-0812">Transmembrane</keyword>
<feature type="transmembrane region" description="Helical" evidence="5">
    <location>
        <begin position="264"/>
        <end position="287"/>
    </location>
</feature>
<organism evidence="6 7">
    <name type="scientific">Myriangium duriaei CBS 260.36</name>
    <dbReference type="NCBI Taxonomy" id="1168546"/>
    <lineage>
        <taxon>Eukaryota</taxon>
        <taxon>Fungi</taxon>
        <taxon>Dikarya</taxon>
        <taxon>Ascomycota</taxon>
        <taxon>Pezizomycotina</taxon>
        <taxon>Dothideomycetes</taxon>
        <taxon>Dothideomycetidae</taxon>
        <taxon>Myriangiales</taxon>
        <taxon>Myriangiaceae</taxon>
        <taxon>Myriangium</taxon>
    </lineage>
</organism>
<dbReference type="EMBL" id="ML996087">
    <property type="protein sequence ID" value="KAF2152165.1"/>
    <property type="molecule type" value="Genomic_DNA"/>
</dbReference>
<feature type="transmembrane region" description="Helical" evidence="5">
    <location>
        <begin position="106"/>
        <end position="129"/>
    </location>
</feature>
<feature type="transmembrane region" description="Helical" evidence="5">
    <location>
        <begin position="150"/>
        <end position="170"/>
    </location>
</feature>
<dbReference type="Pfam" id="PF04479">
    <property type="entry name" value="RTA1"/>
    <property type="match status" value="1"/>
</dbReference>
<comment type="subcellular location">
    <subcellularLocation>
        <location evidence="1">Membrane</location>
        <topology evidence="1">Multi-pass membrane protein</topology>
    </subcellularLocation>
</comment>
<dbReference type="GO" id="GO:0000324">
    <property type="term" value="C:fungal-type vacuole"/>
    <property type="evidence" value="ECO:0007669"/>
    <property type="project" value="TreeGrafter"/>
</dbReference>
<keyword evidence="3 5" id="KW-1133">Transmembrane helix</keyword>
<evidence type="ECO:0000256" key="4">
    <source>
        <dbReference type="ARBA" id="ARBA00023136"/>
    </source>
</evidence>
<accession>A0A9P4J138</accession>
<evidence type="ECO:0000313" key="6">
    <source>
        <dbReference type="EMBL" id="KAF2152165.1"/>
    </source>
</evidence>
<dbReference type="PANTHER" id="PTHR31465:SF9">
    <property type="entry name" value="SPHINGOID LONG-CHAIN BASE TRANSPORTER RSB1"/>
    <property type="match status" value="1"/>
</dbReference>
<evidence type="ECO:0000256" key="5">
    <source>
        <dbReference type="SAM" id="Phobius"/>
    </source>
</evidence>
<feature type="transmembrane region" description="Helical" evidence="5">
    <location>
        <begin position="46"/>
        <end position="66"/>
    </location>
</feature>
<keyword evidence="4 5" id="KW-0472">Membrane</keyword>
<dbReference type="InterPro" id="IPR007568">
    <property type="entry name" value="RTA1"/>
</dbReference>
<feature type="transmembrane region" description="Helical" evidence="5">
    <location>
        <begin position="182"/>
        <end position="202"/>
    </location>
</feature>
<dbReference type="OrthoDB" id="4521223at2759"/>
<name>A0A9P4J138_9PEZI</name>
<protein>
    <submittedName>
        <fullName evidence="6">RTA1-domain-containing protein</fullName>
    </submittedName>
</protein>
<reference evidence="6" key="1">
    <citation type="journal article" date="2020" name="Stud. Mycol.">
        <title>101 Dothideomycetes genomes: a test case for predicting lifestyles and emergence of pathogens.</title>
        <authorList>
            <person name="Haridas S."/>
            <person name="Albert R."/>
            <person name="Binder M."/>
            <person name="Bloem J."/>
            <person name="Labutti K."/>
            <person name="Salamov A."/>
            <person name="Andreopoulos B."/>
            <person name="Baker S."/>
            <person name="Barry K."/>
            <person name="Bills G."/>
            <person name="Bluhm B."/>
            <person name="Cannon C."/>
            <person name="Castanera R."/>
            <person name="Culley D."/>
            <person name="Daum C."/>
            <person name="Ezra D."/>
            <person name="Gonzalez J."/>
            <person name="Henrissat B."/>
            <person name="Kuo A."/>
            <person name="Liang C."/>
            <person name="Lipzen A."/>
            <person name="Lutzoni F."/>
            <person name="Magnuson J."/>
            <person name="Mondo S."/>
            <person name="Nolan M."/>
            <person name="Ohm R."/>
            <person name="Pangilinan J."/>
            <person name="Park H.-J."/>
            <person name="Ramirez L."/>
            <person name="Alfaro M."/>
            <person name="Sun H."/>
            <person name="Tritt A."/>
            <person name="Yoshinaga Y."/>
            <person name="Zwiers L.-H."/>
            <person name="Turgeon B."/>
            <person name="Goodwin S."/>
            <person name="Spatafora J."/>
            <person name="Crous P."/>
            <person name="Grigoriev I."/>
        </authorList>
    </citation>
    <scope>NUCLEOTIDE SEQUENCE</scope>
    <source>
        <strain evidence="6">CBS 260.36</strain>
    </source>
</reference>
<evidence type="ECO:0000256" key="3">
    <source>
        <dbReference type="ARBA" id="ARBA00022989"/>
    </source>
</evidence>
<dbReference type="GO" id="GO:0005886">
    <property type="term" value="C:plasma membrane"/>
    <property type="evidence" value="ECO:0007669"/>
    <property type="project" value="TreeGrafter"/>
</dbReference>
<dbReference type="Proteomes" id="UP000799439">
    <property type="component" value="Unassembled WGS sequence"/>
</dbReference>
<proteinExistence type="predicted"/>
<feature type="transmembrane region" description="Helical" evidence="5">
    <location>
        <begin position="73"/>
        <end position="94"/>
    </location>
</feature>
<evidence type="ECO:0000256" key="1">
    <source>
        <dbReference type="ARBA" id="ARBA00004141"/>
    </source>
</evidence>
<gene>
    <name evidence="6" type="ORF">K461DRAFT_279687</name>
</gene>